<evidence type="ECO:0000313" key="5">
    <source>
        <dbReference type="Proteomes" id="UP000245697"/>
    </source>
</evidence>
<evidence type="ECO:0000259" key="3">
    <source>
        <dbReference type="Pfam" id="PF11611"/>
    </source>
</evidence>
<sequence length="201" mass="20923">MTHDPPRRRRPVRAVRRISPVKVSLAVLISAGAMVVLFAAGIVAERYSRGLPAAGTTAVAGPPVAVVPAGPAPGEAVRDGKFEFAVTRVDCSRTTVVLERLKTTADGKFCVVGLTVRNVGDGAKYFVGQAQKAYDAAGAEYGSDELAGLYANRGVEAFVRRIGPGETATGKLVFDVPKEAVLVTLELHDSPLSGGVRAPLG</sequence>
<evidence type="ECO:0000313" key="4">
    <source>
        <dbReference type="EMBL" id="PWK47035.1"/>
    </source>
</evidence>
<reference evidence="4 5" key="1">
    <citation type="submission" date="2018-05" db="EMBL/GenBank/DDBJ databases">
        <title>Genomic Encyclopedia of Archaeal and Bacterial Type Strains, Phase II (KMG-II): from individual species to whole genera.</title>
        <authorList>
            <person name="Goeker M."/>
        </authorList>
    </citation>
    <scope>NUCLEOTIDE SEQUENCE [LARGE SCALE GENOMIC DNA]</scope>
    <source>
        <strain evidence="4 5">DSM 45184</strain>
    </source>
</reference>
<keyword evidence="2" id="KW-1133">Transmembrane helix</keyword>
<dbReference type="InterPro" id="IPR029050">
    <property type="entry name" value="Immunoprotect_excell_Ig-like"/>
</dbReference>
<evidence type="ECO:0000256" key="1">
    <source>
        <dbReference type="ARBA" id="ARBA00022729"/>
    </source>
</evidence>
<evidence type="ECO:0000256" key="2">
    <source>
        <dbReference type="SAM" id="Phobius"/>
    </source>
</evidence>
<dbReference type="Gene3D" id="2.60.40.1240">
    <property type="match status" value="1"/>
</dbReference>
<gene>
    <name evidence="4" type="ORF">BC793_108149</name>
</gene>
<dbReference type="EMBL" id="QGGR01000008">
    <property type="protein sequence ID" value="PWK47035.1"/>
    <property type="molecule type" value="Genomic_DNA"/>
</dbReference>
<name>A0A316FG20_9ACTN</name>
<dbReference type="Proteomes" id="UP000245697">
    <property type="component" value="Unassembled WGS sequence"/>
</dbReference>
<keyword evidence="2" id="KW-0812">Transmembrane</keyword>
<proteinExistence type="predicted"/>
<accession>A0A316FG20</accession>
<dbReference type="Pfam" id="PF11611">
    <property type="entry name" value="DUF4352"/>
    <property type="match status" value="1"/>
</dbReference>
<keyword evidence="2" id="KW-0472">Membrane</keyword>
<keyword evidence="1" id="KW-0732">Signal</keyword>
<keyword evidence="5" id="KW-1185">Reference proteome</keyword>
<dbReference type="AlphaFoldDB" id="A0A316FG20"/>
<comment type="caution">
    <text evidence="4">The sequence shown here is derived from an EMBL/GenBank/DDBJ whole genome shotgun (WGS) entry which is preliminary data.</text>
</comment>
<organism evidence="4 5">
    <name type="scientific">Actinoplanes xinjiangensis</name>
    <dbReference type="NCBI Taxonomy" id="512350"/>
    <lineage>
        <taxon>Bacteria</taxon>
        <taxon>Bacillati</taxon>
        <taxon>Actinomycetota</taxon>
        <taxon>Actinomycetes</taxon>
        <taxon>Micromonosporales</taxon>
        <taxon>Micromonosporaceae</taxon>
        <taxon>Actinoplanes</taxon>
    </lineage>
</organism>
<dbReference type="InterPro" id="IPR029051">
    <property type="entry name" value="DUF4352"/>
</dbReference>
<feature type="transmembrane region" description="Helical" evidence="2">
    <location>
        <begin position="21"/>
        <end position="44"/>
    </location>
</feature>
<feature type="domain" description="DUF4352" evidence="3">
    <location>
        <begin position="74"/>
        <end position="195"/>
    </location>
</feature>
<protein>
    <submittedName>
        <fullName evidence="4">Uncharacterized protein DUF4352</fullName>
    </submittedName>
</protein>